<sequence length="172" mass="19962">MTSKDVLATEFQEYYQRYIDLVPNSLDLEMALSVGAEEILAFFKAIPMDTWDYAYAEGKWTVKEVLQHIVDTERVFAYRMFRIGRHDHTPLPGFDQDVFVKPSRANDKSPEDLLKAYLVTRGYTQSILDEFSETDLTFIGTASDGHLSARAAAFIILGHERWHLKILRERYF</sequence>
<dbReference type="EMBL" id="NBWU01000001">
    <property type="protein sequence ID" value="PCE66444.1"/>
    <property type="molecule type" value="Genomic_DNA"/>
</dbReference>
<keyword evidence="3" id="KW-1185">Reference proteome</keyword>
<dbReference type="OrthoDB" id="9793216at2"/>
<dbReference type="Gene3D" id="1.20.120.450">
    <property type="entry name" value="dinb family like domain"/>
    <property type="match status" value="1"/>
</dbReference>
<dbReference type="AlphaFoldDB" id="A0A2A4GEK5"/>
<dbReference type="Pfam" id="PF12867">
    <property type="entry name" value="DinB_2"/>
    <property type="match status" value="1"/>
</dbReference>
<accession>A0A2A4GEK5</accession>
<reference evidence="2 3" key="1">
    <citation type="submission" date="2017-04" db="EMBL/GenBank/DDBJ databases">
        <title>A new member of the family Flavobacteriaceae isolated from ascidians.</title>
        <authorList>
            <person name="Chen L."/>
        </authorList>
    </citation>
    <scope>NUCLEOTIDE SEQUENCE [LARGE SCALE GENOMIC DNA]</scope>
    <source>
        <strain evidence="2 3">HQA918</strain>
    </source>
</reference>
<dbReference type="Proteomes" id="UP000219559">
    <property type="component" value="Unassembled WGS sequence"/>
</dbReference>
<name>A0A2A4GEK5_9FLAO</name>
<proteinExistence type="predicted"/>
<dbReference type="SUPFAM" id="SSF109854">
    <property type="entry name" value="DinB/YfiT-like putative metalloenzymes"/>
    <property type="match status" value="1"/>
</dbReference>
<feature type="domain" description="DinB-like" evidence="1">
    <location>
        <begin position="36"/>
        <end position="166"/>
    </location>
</feature>
<dbReference type="InterPro" id="IPR034660">
    <property type="entry name" value="DinB/YfiT-like"/>
</dbReference>
<organism evidence="2 3">
    <name type="scientific">Sediminicola luteus</name>
    <dbReference type="NCBI Taxonomy" id="319238"/>
    <lineage>
        <taxon>Bacteria</taxon>
        <taxon>Pseudomonadati</taxon>
        <taxon>Bacteroidota</taxon>
        <taxon>Flavobacteriia</taxon>
        <taxon>Flavobacteriales</taxon>
        <taxon>Flavobacteriaceae</taxon>
        <taxon>Sediminicola</taxon>
    </lineage>
</organism>
<dbReference type="InterPro" id="IPR024775">
    <property type="entry name" value="DinB-like"/>
</dbReference>
<evidence type="ECO:0000313" key="3">
    <source>
        <dbReference type="Proteomes" id="UP000219559"/>
    </source>
</evidence>
<evidence type="ECO:0000313" key="2">
    <source>
        <dbReference type="EMBL" id="PCE66444.1"/>
    </source>
</evidence>
<protein>
    <recommendedName>
        <fullName evidence="1">DinB-like domain-containing protein</fullName>
    </recommendedName>
</protein>
<evidence type="ECO:0000259" key="1">
    <source>
        <dbReference type="Pfam" id="PF12867"/>
    </source>
</evidence>
<gene>
    <name evidence="2" type="ORF">B7P33_03880</name>
</gene>
<dbReference type="RefSeq" id="WP_097441966.1">
    <property type="nucleotide sequence ID" value="NZ_NBWU01000001.1"/>
</dbReference>
<comment type="caution">
    <text evidence="2">The sequence shown here is derived from an EMBL/GenBank/DDBJ whole genome shotgun (WGS) entry which is preliminary data.</text>
</comment>